<feature type="region of interest" description="Disordered" evidence="1">
    <location>
        <begin position="110"/>
        <end position="220"/>
    </location>
</feature>
<comment type="caution">
    <text evidence="2">The sequence shown here is derived from an EMBL/GenBank/DDBJ whole genome shotgun (WGS) entry which is preliminary data.</text>
</comment>
<feature type="compositionally biased region" description="Pro residues" evidence="1">
    <location>
        <begin position="197"/>
        <end position="211"/>
    </location>
</feature>
<feature type="compositionally biased region" description="Basic and acidic residues" evidence="1">
    <location>
        <begin position="128"/>
        <end position="137"/>
    </location>
</feature>
<reference evidence="2" key="2">
    <citation type="journal article" name="Front. Microbiol.">
        <title>Degradative Capacity of Two Strains of Rhodonia placenta: From Phenotype to Genotype.</title>
        <authorList>
            <person name="Kolle M."/>
            <person name="Horta M.A.C."/>
            <person name="Nowrousian M."/>
            <person name="Ohm R.A."/>
            <person name="Benz J.P."/>
            <person name="Pilgard A."/>
        </authorList>
    </citation>
    <scope>NUCLEOTIDE SEQUENCE</scope>
    <source>
        <strain evidence="2">FPRL280</strain>
    </source>
</reference>
<evidence type="ECO:0008006" key="4">
    <source>
        <dbReference type="Google" id="ProtNLM"/>
    </source>
</evidence>
<organism evidence="2 3">
    <name type="scientific">Rhodonia placenta</name>
    <dbReference type="NCBI Taxonomy" id="104341"/>
    <lineage>
        <taxon>Eukaryota</taxon>
        <taxon>Fungi</taxon>
        <taxon>Dikarya</taxon>
        <taxon>Basidiomycota</taxon>
        <taxon>Agaricomycotina</taxon>
        <taxon>Agaricomycetes</taxon>
        <taxon>Polyporales</taxon>
        <taxon>Adustoporiaceae</taxon>
        <taxon>Rhodonia</taxon>
    </lineage>
</organism>
<dbReference type="EMBL" id="JADOXO010000669">
    <property type="protein sequence ID" value="KAF9801408.1"/>
    <property type="molecule type" value="Genomic_DNA"/>
</dbReference>
<feature type="compositionally biased region" description="Low complexity" evidence="1">
    <location>
        <begin position="187"/>
        <end position="196"/>
    </location>
</feature>
<proteinExistence type="predicted"/>
<feature type="compositionally biased region" description="Polar residues" evidence="1">
    <location>
        <begin position="146"/>
        <end position="157"/>
    </location>
</feature>
<evidence type="ECO:0000256" key="1">
    <source>
        <dbReference type="SAM" id="MobiDB-lite"/>
    </source>
</evidence>
<sequence>MLCTNQLCMDQCAQPALILHCILRFEHCSPSLQLGGAHPYYTLRYVDSLLYIATTRGTNSSIPALHLGSCCIIIKSSIGPYVNCEPQCYLGCRRCQARGGPDLPRRIEAVAQPTATPQVIPQPSLGPRLERNPKPEPRNTPAHSGAGSSSAQPSTTPVPVIRHPAPGLPPVPPPSSPPRGRSRTRSPRSLPSGQSQPLPPPPGHSPSPPPLIMSSPTSSPNKETLKLLLPLRYDGKTVIECDRFLSQLRIYWMVNMSLTTIELKVQVALSLLDGDARTWATPFFAQLVSVQLGTQGITTPFANEAAFAAAFRARFGNLNDEVAAQVELAKLCADNSMHERRTAVEFSTLFKGLADRSGYGDLELCDKYLGVIPSRVYHKIELEMFTTW</sequence>
<name>A0A8H7NT32_9APHY</name>
<accession>A0A8H7NT32</accession>
<evidence type="ECO:0000313" key="3">
    <source>
        <dbReference type="Proteomes" id="UP000639403"/>
    </source>
</evidence>
<dbReference type="AlphaFoldDB" id="A0A8H7NT32"/>
<feature type="compositionally biased region" description="Pro residues" evidence="1">
    <location>
        <begin position="166"/>
        <end position="177"/>
    </location>
</feature>
<protein>
    <recommendedName>
        <fullName evidence="4">Retrotransposon gag domain-containing protein</fullName>
    </recommendedName>
</protein>
<reference evidence="2" key="1">
    <citation type="submission" date="2020-11" db="EMBL/GenBank/DDBJ databases">
        <authorList>
            <person name="Koelle M."/>
            <person name="Horta M.A.C."/>
            <person name="Nowrousian M."/>
            <person name="Ohm R.A."/>
            <person name="Benz P."/>
            <person name="Pilgard A."/>
        </authorList>
    </citation>
    <scope>NUCLEOTIDE SEQUENCE</scope>
    <source>
        <strain evidence="2">FPRL280</strain>
    </source>
</reference>
<dbReference type="Proteomes" id="UP000639403">
    <property type="component" value="Unassembled WGS sequence"/>
</dbReference>
<gene>
    <name evidence="2" type="ORF">IEO21_10123</name>
</gene>
<evidence type="ECO:0000313" key="2">
    <source>
        <dbReference type="EMBL" id="KAF9801408.1"/>
    </source>
</evidence>